<keyword evidence="4" id="KW-1185">Reference proteome</keyword>
<proteinExistence type="predicted"/>
<keyword evidence="1" id="KW-0472">Membrane</keyword>
<dbReference type="SUPFAM" id="SSF69322">
    <property type="entry name" value="Tricorn protease domain 2"/>
    <property type="match status" value="1"/>
</dbReference>
<dbReference type="InterPro" id="IPR025507">
    <property type="entry name" value="DUF4394"/>
</dbReference>
<keyword evidence="1" id="KW-0812">Transmembrane</keyword>
<gene>
    <name evidence="3" type="ORF">CLV32_0198</name>
</gene>
<reference evidence="3 4" key="1">
    <citation type="submission" date="2019-03" db="EMBL/GenBank/DDBJ databases">
        <title>Genomic Encyclopedia of Archaeal and Bacterial Type Strains, Phase II (KMG-II): from individual species to whole genera.</title>
        <authorList>
            <person name="Goeker M."/>
        </authorList>
    </citation>
    <scope>NUCLEOTIDE SEQUENCE [LARGE SCALE GENOMIC DNA]</scope>
    <source>
        <strain evidence="3 4">DSM 19034</strain>
    </source>
</reference>
<comment type="caution">
    <text evidence="3">The sequence shown here is derived from an EMBL/GenBank/DDBJ whole genome shotgun (WGS) entry which is preliminary data.</text>
</comment>
<feature type="domain" description="DUF4394" evidence="2">
    <location>
        <begin position="194"/>
        <end position="412"/>
    </location>
</feature>
<protein>
    <submittedName>
        <fullName evidence="3">Uncharacterized protein DUF4394</fullName>
    </submittedName>
</protein>
<dbReference type="EMBL" id="SNWM01000001">
    <property type="protein sequence ID" value="TDO23912.1"/>
    <property type="molecule type" value="Genomic_DNA"/>
</dbReference>
<name>A0A4R6INT5_9SPHI</name>
<accession>A0A4R6INT5</accession>
<sequence>MTEYDVYLIAAEHALTKHSMTKNHSFFRIICPVFILCIFMSKIAFGSTQYFQKSSHQKIQHQSISFTDPADTDEELSTEKMEFKDFMIDSLHAQLYFYVSKKAPKITLYFALPLTHLRIPIEPPRLILNYSISLFTHFNFLPMLNFKQAKFMALYALALIILISSCKKDRGNDADMIYPGPNQNFYALTSDNKLLFINAQNTSTITSTVTITGLQTGELLLGIDFRPATGQLYAAGSSSRIYVVDPKTGIARAIGTSAFTPILNGTAVAFDFNPTVDRIRLVTSAGQNLRLNPETGAVMITDGTINGVSNARVTSAAYTQNRAGAATTILYDIDVANDKLHKQDPPNDGKLVEVGSLGIDAEDAGGFDISPDGTTALAALSVGGKSGLFTIDLNSGKATKVGNFASQIIGLAIPTEPVAYAVSANNELLIFNPAAITPTPVIKAITGLQAGEIMLGIDMRPLNGQLFGIGNTSRIYAINASSGAATQIGTGQLTTLLSGTDIGIDFNPTVDRIRIVTNTGQNLRINPADATLTADVNLGITTERINGAAYTNNFAGATTTVLYDIDVAGSRLFKQDPPNAGTLVSVGALGVTITGANGFDIGGTSGLAYGIFTVSNVQKIYTVNLSTGAATAGATFPQPVRGFTLGLGF</sequence>
<evidence type="ECO:0000259" key="2">
    <source>
        <dbReference type="Pfam" id="PF14339"/>
    </source>
</evidence>
<evidence type="ECO:0000313" key="4">
    <source>
        <dbReference type="Proteomes" id="UP000295499"/>
    </source>
</evidence>
<dbReference type="AlphaFoldDB" id="A0A4R6INT5"/>
<dbReference type="SUPFAM" id="SSF63829">
    <property type="entry name" value="Calcium-dependent phosphotriesterase"/>
    <property type="match status" value="1"/>
</dbReference>
<keyword evidence="1" id="KW-1133">Transmembrane helix</keyword>
<dbReference type="Proteomes" id="UP000295499">
    <property type="component" value="Unassembled WGS sequence"/>
</dbReference>
<evidence type="ECO:0000313" key="3">
    <source>
        <dbReference type="EMBL" id="TDO23912.1"/>
    </source>
</evidence>
<feature type="domain" description="DUF4394" evidence="2">
    <location>
        <begin position="428"/>
        <end position="642"/>
    </location>
</feature>
<organism evidence="3 4">
    <name type="scientific">Pedobacter duraquae</name>
    <dbReference type="NCBI Taxonomy" id="425511"/>
    <lineage>
        <taxon>Bacteria</taxon>
        <taxon>Pseudomonadati</taxon>
        <taxon>Bacteroidota</taxon>
        <taxon>Sphingobacteriia</taxon>
        <taxon>Sphingobacteriales</taxon>
        <taxon>Sphingobacteriaceae</taxon>
        <taxon>Pedobacter</taxon>
    </lineage>
</organism>
<dbReference type="Pfam" id="PF14339">
    <property type="entry name" value="DUF4394"/>
    <property type="match status" value="2"/>
</dbReference>
<evidence type="ECO:0000256" key="1">
    <source>
        <dbReference type="SAM" id="Phobius"/>
    </source>
</evidence>
<feature type="transmembrane region" description="Helical" evidence="1">
    <location>
        <begin position="25"/>
        <end position="45"/>
    </location>
</feature>